<comment type="catalytic activity">
    <reaction evidence="11">
        <text>L-lysyl-L-lysine(out) = L-lysyl-L-lysine(in)</text>
        <dbReference type="Rhea" id="RHEA:79403"/>
        <dbReference type="ChEBI" id="CHEBI:229956"/>
    </reaction>
</comment>
<feature type="transmembrane region" description="Helical" evidence="21">
    <location>
        <begin position="318"/>
        <end position="338"/>
    </location>
</feature>
<comment type="catalytic activity">
    <reaction evidence="12">
        <text>L-arginyl-glycine(out) = L-arginyl-glycine(in)</text>
        <dbReference type="Rhea" id="RHEA:79391"/>
        <dbReference type="ChEBI" id="CHEBI:229955"/>
    </reaction>
</comment>
<evidence type="ECO:0000256" key="2">
    <source>
        <dbReference type="ARBA" id="ARBA00023180"/>
    </source>
</evidence>
<dbReference type="GO" id="GO:0016020">
    <property type="term" value="C:membrane"/>
    <property type="evidence" value="ECO:0007669"/>
    <property type="project" value="UniProtKB-SubCell"/>
</dbReference>
<dbReference type="PANTHER" id="PTHR23512">
    <property type="entry name" value="MAJOR FACILITATOR SUPERFAMILY DOMAIN-CONTAINING PROTEIN 1"/>
    <property type="match status" value="1"/>
</dbReference>
<comment type="subcellular location">
    <subcellularLocation>
        <location evidence="1">Membrane</location>
        <topology evidence="1">Multi-pass membrane protein</topology>
    </subcellularLocation>
</comment>
<keyword evidence="21" id="KW-1133">Transmembrane helix</keyword>
<comment type="catalytic activity">
    <reaction evidence="6">
        <text>L-alpha-aminoacyl-L-histidine(out) = L-alpha-aminoacyl-L-histidine(in)</text>
        <dbReference type="Rhea" id="RHEA:79375"/>
        <dbReference type="ChEBI" id="CHEBI:229967"/>
    </reaction>
</comment>
<evidence type="ECO:0000256" key="18">
    <source>
        <dbReference type="ARBA" id="ARBA00045709"/>
    </source>
</evidence>
<comment type="function">
    <text evidence="18">Lysosomal dipeptide uniporter that selectively exports lysine, arginine or histidine-containing dipeptides with a net positive charge from the lysosome lumen into the cytosol. Could play a role in a specific type of protein O-glycosylation indirectly regulating macrophages migration and tissue invasion. Also essential for liver homeostasis.</text>
</comment>
<dbReference type="AlphaFoldDB" id="A0A420T2X2"/>
<evidence type="ECO:0000256" key="3">
    <source>
        <dbReference type="ARBA" id="ARBA00044876"/>
    </source>
</evidence>
<dbReference type="InterPro" id="IPR036259">
    <property type="entry name" value="MFS_trans_sf"/>
</dbReference>
<accession>A0A420T2X2</accession>
<evidence type="ECO:0000256" key="20">
    <source>
        <dbReference type="SAM" id="MobiDB-lite"/>
    </source>
</evidence>
<evidence type="ECO:0000256" key="12">
    <source>
        <dbReference type="ARBA" id="ARBA00044903"/>
    </source>
</evidence>
<feature type="transmembrane region" description="Helical" evidence="21">
    <location>
        <begin position="345"/>
        <end position="365"/>
    </location>
</feature>
<evidence type="ECO:0000256" key="14">
    <source>
        <dbReference type="ARBA" id="ARBA00044919"/>
    </source>
</evidence>
<name>A0A420T2X2_GIBIN</name>
<comment type="catalytic activity">
    <reaction evidence="8">
        <text>L-alpha-aminoacyl-L-lysine(out) = L-alpha-aminoacyl-L-lysine(in)</text>
        <dbReference type="Rhea" id="RHEA:79383"/>
        <dbReference type="ChEBI" id="CHEBI:229966"/>
    </reaction>
</comment>
<evidence type="ECO:0000256" key="7">
    <source>
        <dbReference type="ARBA" id="ARBA00044891"/>
    </source>
</evidence>
<evidence type="ECO:0000256" key="1">
    <source>
        <dbReference type="ARBA" id="ARBA00004141"/>
    </source>
</evidence>
<comment type="subunit">
    <text evidence="19">Homodimer. Interacts with lysosomal protein GLMP (via lumenal domain); the interaction starts while both proteins are still in the endoplasmic reticulum and is required for stabilization of MFSD1 in lysosomes but has no direct effect on its targeting to lysosomes or transporter activity.</text>
</comment>
<evidence type="ECO:0000313" key="23">
    <source>
        <dbReference type="EMBL" id="RKL35885.1"/>
    </source>
</evidence>
<dbReference type="PANTHER" id="PTHR23512:SF12">
    <property type="entry name" value="TRANSPORTER, PUTATIVE (AFU_ORTHOLOGUE AFUA_4G00260)-RELATED"/>
    <property type="match status" value="1"/>
</dbReference>
<evidence type="ECO:0000256" key="16">
    <source>
        <dbReference type="ARBA" id="ARBA00044985"/>
    </source>
</evidence>
<evidence type="ECO:0000256" key="6">
    <source>
        <dbReference type="ARBA" id="ARBA00044884"/>
    </source>
</evidence>
<evidence type="ECO:0000256" key="15">
    <source>
        <dbReference type="ARBA" id="ARBA00044924"/>
    </source>
</evidence>
<dbReference type="Proteomes" id="UP000283569">
    <property type="component" value="Unassembled WGS sequence"/>
</dbReference>
<keyword evidence="21" id="KW-0812">Transmembrane</keyword>
<dbReference type="EMBL" id="MRDB01000030">
    <property type="protein sequence ID" value="RKL35885.1"/>
    <property type="molecule type" value="Genomic_DNA"/>
</dbReference>
<evidence type="ECO:0000313" key="24">
    <source>
        <dbReference type="Proteomes" id="UP000283569"/>
    </source>
</evidence>
<dbReference type="Gene3D" id="1.20.1250.20">
    <property type="entry name" value="MFS general substrate transporter like domains"/>
    <property type="match status" value="2"/>
</dbReference>
<feature type="transmembrane region" description="Helical" evidence="21">
    <location>
        <begin position="505"/>
        <end position="527"/>
    </location>
</feature>
<keyword evidence="21" id="KW-0472">Membrane</keyword>
<evidence type="ECO:0000259" key="22">
    <source>
        <dbReference type="PROSITE" id="PS50850"/>
    </source>
</evidence>
<comment type="catalytic activity">
    <reaction evidence="4">
        <text>L-histidyl-glycine(out) = L-histidyl-glycine(in)</text>
        <dbReference type="Rhea" id="RHEA:79395"/>
        <dbReference type="ChEBI" id="CHEBI:229957"/>
    </reaction>
</comment>
<dbReference type="PROSITE" id="PS50850">
    <property type="entry name" value="MFS"/>
    <property type="match status" value="1"/>
</dbReference>
<feature type="transmembrane region" description="Helical" evidence="21">
    <location>
        <begin position="219"/>
        <end position="240"/>
    </location>
</feature>
<evidence type="ECO:0000256" key="13">
    <source>
        <dbReference type="ARBA" id="ARBA00044912"/>
    </source>
</evidence>
<dbReference type="Pfam" id="PF07690">
    <property type="entry name" value="MFS_1"/>
    <property type="match status" value="1"/>
</dbReference>
<dbReference type="InterPro" id="IPR011701">
    <property type="entry name" value="MFS"/>
</dbReference>
<dbReference type="InterPro" id="IPR052187">
    <property type="entry name" value="MFSD1"/>
</dbReference>
<evidence type="ECO:0000256" key="10">
    <source>
        <dbReference type="ARBA" id="ARBA00044899"/>
    </source>
</evidence>
<proteinExistence type="predicted"/>
<comment type="catalytic activity">
    <reaction evidence="15">
        <text>L-lysyl-glycine(out) = L-lysyl-glycine(in)</text>
        <dbReference type="Rhea" id="RHEA:79407"/>
        <dbReference type="ChEBI" id="CHEBI:191202"/>
    </reaction>
</comment>
<comment type="catalytic activity">
    <reaction evidence="5">
        <text>L-alpha-aminoacyl-L-arginine(out) = L-alpha-aminoacyl-L-arginine(in)</text>
        <dbReference type="Rhea" id="RHEA:79367"/>
        <dbReference type="ChEBI" id="CHEBI:229968"/>
    </reaction>
</comment>
<evidence type="ECO:0000256" key="19">
    <source>
        <dbReference type="ARBA" id="ARBA00046376"/>
    </source>
</evidence>
<comment type="catalytic activity">
    <reaction evidence="3">
        <text>L-lysyl-L-alanine(out) = L-lysyl-L-alanine(in)</text>
        <dbReference type="Rhea" id="RHEA:79399"/>
        <dbReference type="ChEBI" id="CHEBI:229954"/>
    </reaction>
</comment>
<evidence type="ECO:0000256" key="9">
    <source>
        <dbReference type="ARBA" id="ARBA00044898"/>
    </source>
</evidence>
<dbReference type="GO" id="GO:0022857">
    <property type="term" value="F:transmembrane transporter activity"/>
    <property type="evidence" value="ECO:0007669"/>
    <property type="project" value="InterPro"/>
</dbReference>
<feature type="compositionally biased region" description="Polar residues" evidence="20">
    <location>
        <begin position="7"/>
        <end position="45"/>
    </location>
</feature>
<gene>
    <name evidence="23" type="ORF">BFJ72_g8585</name>
</gene>
<organism evidence="23 24">
    <name type="scientific">Gibberella intermedia</name>
    <name type="common">Bulb rot disease fungus</name>
    <name type="synonym">Fusarium proliferatum</name>
    <dbReference type="NCBI Taxonomy" id="948311"/>
    <lineage>
        <taxon>Eukaryota</taxon>
        <taxon>Fungi</taxon>
        <taxon>Dikarya</taxon>
        <taxon>Ascomycota</taxon>
        <taxon>Pezizomycotina</taxon>
        <taxon>Sordariomycetes</taxon>
        <taxon>Hypocreomycetidae</taxon>
        <taxon>Hypocreales</taxon>
        <taxon>Nectriaceae</taxon>
        <taxon>Fusarium</taxon>
        <taxon>Fusarium fujikuroi species complex</taxon>
    </lineage>
</organism>
<keyword evidence="2" id="KW-0325">Glycoprotein</keyword>
<comment type="catalytic activity">
    <reaction evidence="10">
        <text>L-arginyl-L-alpha-amino acid(out) = L-arginyl-L-alpha-amino acid(in)</text>
        <dbReference type="Rhea" id="RHEA:79371"/>
        <dbReference type="ChEBI" id="CHEBI:84315"/>
    </reaction>
</comment>
<dbReference type="InterPro" id="IPR020846">
    <property type="entry name" value="MFS_dom"/>
</dbReference>
<comment type="catalytic activity">
    <reaction evidence="9">
        <text>L-aspartyl-L-lysine(out) = L-aspartyl-L-lysine(in)</text>
        <dbReference type="Rhea" id="RHEA:79411"/>
        <dbReference type="ChEBI" id="CHEBI:229953"/>
    </reaction>
</comment>
<comment type="catalytic activity">
    <reaction evidence="13">
        <text>L-histidyl-L-alpha-amino acid(out) = L-histidyl-L-alpha-amino acid(in)</text>
        <dbReference type="Rhea" id="RHEA:79379"/>
        <dbReference type="ChEBI" id="CHEBI:229964"/>
    </reaction>
</comment>
<sequence>MEFKKPNTVTINPVPEQSNSGTNDNGNQLDTNTITPLSDQSNGGSDSRAKKPVPLSIKILAVAIVSMYTFGSRWSNGVTGALKSTLKKELHISNTQYAILTSTKDIIKLSLILFSGVLTDRYGGASTMLCGTAVDTFGAIMVASATQVRSFKFMIVGSVIESLGEVAVSTAQYKILSSWFAPSSGFASSVGIEHGIGKIGSFVAKSTANIIAHNLGLSWAYWMIVFMNLFTNTMAFLFWWMTRQCEKRYAHIKDPATGETLTENTKKFQIRKIMLLPWSFWLVCLFTMLEDPLTNLFSRNSTELAEQRFNISPSKAGIYSAVSHYSGFFLAPLIGIFIDVFGQRITLMLICGLGLLLSMCLLAWGPTVAGAAASLIIYGIASSYDSTLITDSLRTSMWYQDIFGSGVAIRSAVRDSMEVMVNLIAGVLQDRDDNKYYRVTILYVVLAASCVLVACVMLGLGFATDNMGKLQWSRKKRVKNGHVINAKRQESESGSHAEKQRMLNIINFSLVLFLILGAWVSYLWGLVTKQN</sequence>
<evidence type="ECO:0000256" key="4">
    <source>
        <dbReference type="ARBA" id="ARBA00044878"/>
    </source>
</evidence>
<feature type="transmembrane region" description="Helical" evidence="21">
    <location>
        <begin position="441"/>
        <end position="463"/>
    </location>
</feature>
<comment type="catalytic activity">
    <reaction evidence="7">
        <text>L-lysyl-L-alpha-amino acid(out) = L-lysyl-L-alpha-amino acid(in)</text>
        <dbReference type="Rhea" id="RHEA:79387"/>
        <dbReference type="ChEBI" id="CHEBI:229965"/>
    </reaction>
</comment>
<feature type="region of interest" description="Disordered" evidence="20">
    <location>
        <begin position="1"/>
        <end position="50"/>
    </location>
</feature>
<feature type="transmembrane region" description="Helical" evidence="21">
    <location>
        <begin position="273"/>
        <end position="289"/>
    </location>
</feature>
<protein>
    <recommendedName>
        <fullName evidence="16">Lysosomal dipeptide transporter MFSD1</fullName>
    </recommendedName>
    <alternativeName>
        <fullName evidence="17">Major facilitator superfamily domain-containing protein 1</fullName>
    </alternativeName>
</protein>
<feature type="domain" description="Major facilitator superfamily (MFS) profile" evidence="22">
    <location>
        <begin position="61"/>
        <end position="465"/>
    </location>
</feature>
<reference evidence="23 24" key="1">
    <citation type="journal article" date="2018" name="Sci. Rep.">
        <title>Characterisation of pathogen-specific regions and novel effector candidates in Fusarium oxysporum f. sp. cepae.</title>
        <authorList>
            <person name="Armitage A.D."/>
            <person name="Taylor A."/>
            <person name="Sobczyk M.K."/>
            <person name="Baxter L."/>
            <person name="Greenfield B.P."/>
            <person name="Bates H.J."/>
            <person name="Wilson F."/>
            <person name="Jackson A.C."/>
            <person name="Ott S."/>
            <person name="Harrison R.J."/>
            <person name="Clarkson J.P."/>
        </authorList>
    </citation>
    <scope>NUCLEOTIDE SEQUENCE [LARGE SCALE GENOMIC DNA]</scope>
    <source>
        <strain evidence="23 24">Fp_A8</strain>
    </source>
</reference>
<dbReference type="SUPFAM" id="SSF103473">
    <property type="entry name" value="MFS general substrate transporter"/>
    <property type="match status" value="1"/>
</dbReference>
<evidence type="ECO:0000256" key="5">
    <source>
        <dbReference type="ARBA" id="ARBA00044881"/>
    </source>
</evidence>
<evidence type="ECO:0000256" key="8">
    <source>
        <dbReference type="ARBA" id="ARBA00044893"/>
    </source>
</evidence>
<feature type="transmembrane region" description="Helical" evidence="21">
    <location>
        <begin position="371"/>
        <end position="390"/>
    </location>
</feature>
<evidence type="ECO:0000256" key="21">
    <source>
        <dbReference type="SAM" id="Phobius"/>
    </source>
</evidence>
<evidence type="ECO:0000256" key="11">
    <source>
        <dbReference type="ARBA" id="ARBA00044900"/>
    </source>
</evidence>
<evidence type="ECO:0000256" key="17">
    <source>
        <dbReference type="ARBA" id="ARBA00045018"/>
    </source>
</evidence>
<comment type="catalytic activity">
    <reaction evidence="14">
        <text>L-alanyl-L-lysine(out) = L-alanyl-L-lysine(in)</text>
        <dbReference type="Rhea" id="RHEA:79415"/>
        <dbReference type="ChEBI" id="CHEBI:192470"/>
    </reaction>
</comment>
<comment type="caution">
    <text evidence="23">The sequence shown here is derived from an EMBL/GenBank/DDBJ whole genome shotgun (WGS) entry which is preliminary data.</text>
</comment>